<reference evidence="1 2" key="1">
    <citation type="journal article" date="2021" name="Elife">
        <title>Chloroplast acquisition without the gene transfer in kleptoplastic sea slugs, Plakobranchus ocellatus.</title>
        <authorList>
            <person name="Maeda T."/>
            <person name="Takahashi S."/>
            <person name="Yoshida T."/>
            <person name="Shimamura S."/>
            <person name="Takaki Y."/>
            <person name="Nagai Y."/>
            <person name="Toyoda A."/>
            <person name="Suzuki Y."/>
            <person name="Arimoto A."/>
            <person name="Ishii H."/>
            <person name="Satoh N."/>
            <person name="Nishiyama T."/>
            <person name="Hasebe M."/>
            <person name="Maruyama T."/>
            <person name="Minagawa J."/>
            <person name="Obokata J."/>
            <person name="Shigenobu S."/>
        </authorList>
    </citation>
    <scope>NUCLEOTIDE SEQUENCE [LARGE SCALE GENOMIC DNA]</scope>
</reference>
<proteinExistence type="predicted"/>
<gene>
    <name evidence="1" type="ORF">PoB_003750700</name>
</gene>
<dbReference type="EMBL" id="BLXT01004214">
    <property type="protein sequence ID" value="GFO11002.1"/>
    <property type="molecule type" value="Genomic_DNA"/>
</dbReference>
<dbReference type="Proteomes" id="UP000735302">
    <property type="component" value="Unassembled WGS sequence"/>
</dbReference>
<protein>
    <submittedName>
        <fullName evidence="1">Uncharacterized protein</fullName>
    </submittedName>
</protein>
<keyword evidence="2" id="KW-1185">Reference proteome</keyword>
<evidence type="ECO:0000313" key="2">
    <source>
        <dbReference type="Proteomes" id="UP000735302"/>
    </source>
</evidence>
<accession>A0AAV4AUK5</accession>
<evidence type="ECO:0000313" key="1">
    <source>
        <dbReference type="EMBL" id="GFO11002.1"/>
    </source>
</evidence>
<organism evidence="1 2">
    <name type="scientific">Plakobranchus ocellatus</name>
    <dbReference type="NCBI Taxonomy" id="259542"/>
    <lineage>
        <taxon>Eukaryota</taxon>
        <taxon>Metazoa</taxon>
        <taxon>Spiralia</taxon>
        <taxon>Lophotrochozoa</taxon>
        <taxon>Mollusca</taxon>
        <taxon>Gastropoda</taxon>
        <taxon>Heterobranchia</taxon>
        <taxon>Euthyneura</taxon>
        <taxon>Panpulmonata</taxon>
        <taxon>Sacoglossa</taxon>
        <taxon>Placobranchoidea</taxon>
        <taxon>Plakobranchidae</taxon>
        <taxon>Plakobranchus</taxon>
    </lineage>
</organism>
<dbReference type="AlphaFoldDB" id="A0AAV4AUK5"/>
<sequence length="111" mass="12639">MATSNPIPAFKSESVTSCYNRTVIDSVSLLLQLIHHLLINNRSNPNLYLLLTGDDYKFGASFLIDSAVPPTPKPFRFDSLPYFYKGTTIHSVARQSYPNKNNRKEDSWQED</sequence>
<name>A0AAV4AUK5_9GAST</name>
<comment type="caution">
    <text evidence="1">The sequence shown here is derived from an EMBL/GenBank/DDBJ whole genome shotgun (WGS) entry which is preliminary data.</text>
</comment>